<feature type="region of interest" description="Disordered" evidence="1">
    <location>
        <begin position="694"/>
        <end position="734"/>
    </location>
</feature>
<gene>
    <name evidence="3" type="ORF">VKT23_014734</name>
</gene>
<evidence type="ECO:0000259" key="2">
    <source>
        <dbReference type="Pfam" id="PF06985"/>
    </source>
</evidence>
<dbReference type="Proteomes" id="UP001498398">
    <property type="component" value="Unassembled WGS sequence"/>
</dbReference>
<dbReference type="InterPro" id="IPR010730">
    <property type="entry name" value="HET"/>
</dbReference>
<accession>A0ABR1IZJ2</accession>
<comment type="caution">
    <text evidence="3">The sequence shown here is derived from an EMBL/GenBank/DDBJ whole genome shotgun (WGS) entry which is preliminary data.</text>
</comment>
<name>A0ABR1IZJ2_9AGAR</name>
<proteinExistence type="predicted"/>
<dbReference type="PANTHER" id="PTHR10622">
    <property type="entry name" value="HET DOMAIN-CONTAINING PROTEIN"/>
    <property type="match status" value="1"/>
</dbReference>
<dbReference type="PANTHER" id="PTHR10622:SF10">
    <property type="entry name" value="HET DOMAIN-CONTAINING PROTEIN"/>
    <property type="match status" value="1"/>
</dbReference>
<feature type="compositionally biased region" description="Basic and acidic residues" evidence="1">
    <location>
        <begin position="694"/>
        <end position="704"/>
    </location>
</feature>
<dbReference type="Pfam" id="PF06985">
    <property type="entry name" value="HET"/>
    <property type="match status" value="1"/>
</dbReference>
<evidence type="ECO:0000313" key="4">
    <source>
        <dbReference type="Proteomes" id="UP001498398"/>
    </source>
</evidence>
<dbReference type="EMBL" id="JBANRG010000046">
    <property type="protein sequence ID" value="KAK7445739.1"/>
    <property type="molecule type" value="Genomic_DNA"/>
</dbReference>
<evidence type="ECO:0000256" key="1">
    <source>
        <dbReference type="SAM" id="MobiDB-lite"/>
    </source>
</evidence>
<protein>
    <recommendedName>
        <fullName evidence="2">Heterokaryon incompatibility domain-containing protein</fullName>
    </recommendedName>
</protein>
<feature type="domain" description="Heterokaryon incompatibility" evidence="2">
    <location>
        <begin position="23"/>
        <end position="113"/>
    </location>
</feature>
<reference evidence="3 4" key="1">
    <citation type="submission" date="2024-01" db="EMBL/GenBank/DDBJ databases">
        <title>A draft genome for the cacao thread blight pathogen Marasmiellus scandens.</title>
        <authorList>
            <person name="Baruah I.K."/>
            <person name="Leung J."/>
            <person name="Bukari Y."/>
            <person name="Amoako-Attah I."/>
            <person name="Meinhardt L.W."/>
            <person name="Bailey B.A."/>
            <person name="Cohen S.P."/>
        </authorList>
    </citation>
    <scope>NUCLEOTIDE SEQUENCE [LARGE SCALE GENOMIC DNA]</scope>
    <source>
        <strain evidence="3 4">GH-19</strain>
    </source>
</reference>
<organism evidence="3 4">
    <name type="scientific">Marasmiellus scandens</name>
    <dbReference type="NCBI Taxonomy" id="2682957"/>
    <lineage>
        <taxon>Eukaryota</taxon>
        <taxon>Fungi</taxon>
        <taxon>Dikarya</taxon>
        <taxon>Basidiomycota</taxon>
        <taxon>Agaricomycotina</taxon>
        <taxon>Agaricomycetes</taxon>
        <taxon>Agaricomycetidae</taxon>
        <taxon>Agaricales</taxon>
        <taxon>Marasmiineae</taxon>
        <taxon>Omphalotaceae</taxon>
        <taxon>Marasmiellus</taxon>
    </lineage>
</organism>
<keyword evidence="4" id="KW-1185">Reference proteome</keyword>
<evidence type="ECO:0000313" key="3">
    <source>
        <dbReference type="EMBL" id="KAK7445739.1"/>
    </source>
</evidence>
<sequence>MRLLRTSTDEPVLQYFGSGTPPYAILSHTWGDDEVLFQDVMNGARRDAKKREGGVGWQKMEASRRFAREHGFEYIWNDTCCIDKESSAELTESINSMYKYYEESELCVAYISDVPGNLELSVRKKKLKRSRWFSRGWTLQELVAPRKVIFVDAEWMEIGFKSSMQELIREATGISSKGLRNPLSSEISVAARMSWAARRETTREEDMAYCLMGLFQVNMPPLYGEGSYRAFLRLQLEIIKLSGDRSIFAWRASSNNLKHRGLLANSPQEFLGSGTVRFTGESRLGMLENPGDHEPMYDERCMKAFRSCVLSGCSWAILCYICSDDARNRREEAQQARILEVDPTYTMANAVLHTHFPFRYIGTAQGSLAAVFLSCFLDESDDNPLWISVQNFGNRQFQRVEADRFCAGQGNPHQINSDLPLVQQMYFQQPALDRYTSRIWITLATKCMFVVRQSLESIGTYKFVRNTKWHPAHSSGEFFCNSLPAPTSSWCLPFYDAANQRGFVISVRVDLSHSIFCGISLIDPAPTETDIINAVKSYWEVCMFNLVPERESRGDRTFLVIDEGIVSVLVHNVTKSFAWKAEETRDMEIFNIEITSIHDSTLHSLLKVPPALQPDDSANLVWQMSLNQDYRLTLYRASARQANLGDRVKLVSIPRDNLPMLMTLHGSFGQVGIMVGMEDTKVWVDIITEPEYGHEKSFPDRQKVNDAYVGPETRGRGQESVSGQWHSKTDSSESIEQEILVKTEKSASPIQFGSFIVSVDIRSRFEYQEATPPPSPS</sequence>